<dbReference type="Proteomes" id="UP001153148">
    <property type="component" value="Unassembled WGS sequence"/>
</dbReference>
<proteinExistence type="predicted"/>
<feature type="region of interest" description="Disordered" evidence="1">
    <location>
        <begin position="1"/>
        <end position="46"/>
    </location>
</feature>
<organism evidence="2 3">
    <name type="scientific">Timema podura</name>
    <name type="common">Walking stick</name>
    <dbReference type="NCBI Taxonomy" id="61482"/>
    <lineage>
        <taxon>Eukaryota</taxon>
        <taxon>Metazoa</taxon>
        <taxon>Ecdysozoa</taxon>
        <taxon>Arthropoda</taxon>
        <taxon>Hexapoda</taxon>
        <taxon>Insecta</taxon>
        <taxon>Pterygota</taxon>
        <taxon>Neoptera</taxon>
        <taxon>Polyneoptera</taxon>
        <taxon>Phasmatodea</taxon>
        <taxon>Timematodea</taxon>
        <taxon>Timematoidea</taxon>
        <taxon>Timematidae</taxon>
        <taxon>Timema</taxon>
    </lineage>
</organism>
<reference evidence="2" key="1">
    <citation type="submission" date="2021-03" db="EMBL/GenBank/DDBJ databases">
        <authorList>
            <person name="Tran Van P."/>
        </authorList>
    </citation>
    <scope>NUCLEOTIDE SEQUENCE</scope>
</reference>
<name>A0ABN7PHN8_TIMPD</name>
<accession>A0ABN7PHN8</accession>
<protein>
    <recommendedName>
        <fullName evidence="4">Prolactin receptor</fullName>
    </recommendedName>
</protein>
<comment type="caution">
    <text evidence="2">The sequence shown here is derived from an EMBL/GenBank/DDBJ whole genome shotgun (WGS) entry which is preliminary data.</text>
</comment>
<keyword evidence="3" id="KW-1185">Reference proteome</keyword>
<evidence type="ECO:0000313" key="2">
    <source>
        <dbReference type="EMBL" id="CAG2066634.1"/>
    </source>
</evidence>
<feature type="non-terminal residue" evidence="2">
    <location>
        <position position="1"/>
    </location>
</feature>
<feature type="compositionally biased region" description="Polar residues" evidence="1">
    <location>
        <begin position="28"/>
        <end position="44"/>
    </location>
</feature>
<dbReference type="EMBL" id="CAJPIN010056885">
    <property type="protein sequence ID" value="CAG2066634.1"/>
    <property type="molecule type" value="Genomic_DNA"/>
</dbReference>
<gene>
    <name evidence="2" type="ORF">TPAB3V08_LOCUS13577</name>
</gene>
<sequence length="81" mass="8952">NRSNKPVDLPRQRNVEGEVGPTNPPPSEQSSGSHVGDATYTSQKKLPMVSQEMHLADKVCRKRDTLLSMPKILILISATRN</sequence>
<evidence type="ECO:0008006" key="4">
    <source>
        <dbReference type="Google" id="ProtNLM"/>
    </source>
</evidence>
<evidence type="ECO:0000256" key="1">
    <source>
        <dbReference type="SAM" id="MobiDB-lite"/>
    </source>
</evidence>
<evidence type="ECO:0000313" key="3">
    <source>
        <dbReference type="Proteomes" id="UP001153148"/>
    </source>
</evidence>